<name>A0A0F9L1W9_9ZZZZ</name>
<evidence type="ECO:0000313" key="1">
    <source>
        <dbReference type="EMBL" id="KKM87793.1"/>
    </source>
</evidence>
<organism evidence="1">
    <name type="scientific">marine sediment metagenome</name>
    <dbReference type="NCBI Taxonomy" id="412755"/>
    <lineage>
        <taxon>unclassified sequences</taxon>
        <taxon>metagenomes</taxon>
        <taxon>ecological metagenomes</taxon>
    </lineage>
</organism>
<dbReference type="EMBL" id="LAZR01007054">
    <property type="protein sequence ID" value="KKM87793.1"/>
    <property type="molecule type" value="Genomic_DNA"/>
</dbReference>
<sequence>MRFINGCAKSISLVKEFEDRGWDAWTCDILPSEGWHKHIQDDVLNHLNDGWDMAIFHPDCTRLALSGVRWMYLSDGSIDLERYSCLVDDCQFFNSLLNADIPLIGVESPIHHHFARELIRTYDQIIQPHYFGDKESKAICLWLKGLTPLVRTHWIDKSEIKQSVWREAPGPNRKANRSRNFKGVSRAMAEQWGNEV</sequence>
<gene>
    <name evidence="1" type="ORF">LCGC14_1265370</name>
</gene>
<comment type="caution">
    <text evidence="1">The sequence shown here is derived from an EMBL/GenBank/DDBJ whole genome shotgun (WGS) entry which is preliminary data.</text>
</comment>
<protein>
    <submittedName>
        <fullName evidence="1">Uncharacterized protein</fullName>
    </submittedName>
</protein>
<proteinExistence type="predicted"/>
<reference evidence="1" key="1">
    <citation type="journal article" date="2015" name="Nature">
        <title>Complex archaea that bridge the gap between prokaryotes and eukaryotes.</title>
        <authorList>
            <person name="Spang A."/>
            <person name="Saw J.H."/>
            <person name="Jorgensen S.L."/>
            <person name="Zaremba-Niedzwiedzka K."/>
            <person name="Martijn J."/>
            <person name="Lind A.E."/>
            <person name="van Eijk R."/>
            <person name="Schleper C."/>
            <person name="Guy L."/>
            <person name="Ettema T.J."/>
        </authorList>
    </citation>
    <scope>NUCLEOTIDE SEQUENCE</scope>
</reference>
<dbReference type="AlphaFoldDB" id="A0A0F9L1W9"/>
<accession>A0A0F9L1W9</accession>